<dbReference type="PROSITE" id="PS50293">
    <property type="entry name" value="TPR_REGION"/>
    <property type="match status" value="1"/>
</dbReference>
<gene>
    <name evidence="6" type="ORF">QR98_0092730</name>
</gene>
<dbReference type="PROSITE" id="PS50005">
    <property type="entry name" value="TPR"/>
    <property type="match status" value="2"/>
</dbReference>
<evidence type="ECO:0000313" key="6">
    <source>
        <dbReference type="EMBL" id="KPM10713.1"/>
    </source>
</evidence>
<dbReference type="Pfam" id="PF00515">
    <property type="entry name" value="TPR_1"/>
    <property type="match status" value="1"/>
</dbReference>
<comment type="caution">
    <text evidence="6">The sequence shown here is derived from an EMBL/GenBank/DDBJ whole genome shotgun (WGS) entry which is preliminary data.</text>
</comment>
<feature type="domain" description="RNA-polymerase II-associated protein 3-like C-terminal" evidence="5">
    <location>
        <begin position="181"/>
        <end position="265"/>
    </location>
</feature>
<dbReference type="AlphaFoldDB" id="A0A132AIH6"/>
<evidence type="ECO:0000256" key="3">
    <source>
        <dbReference type="ARBA" id="ARBA00038275"/>
    </source>
</evidence>
<dbReference type="OrthoDB" id="2942533at2759"/>
<evidence type="ECO:0000313" key="7">
    <source>
        <dbReference type="Proteomes" id="UP000616769"/>
    </source>
</evidence>
<dbReference type="SUPFAM" id="SSF48452">
    <property type="entry name" value="TPR-like"/>
    <property type="match status" value="1"/>
</dbReference>
<protein>
    <recommendedName>
        <fullName evidence="4">RNA polymerase II-associated protein 3</fullName>
    </recommendedName>
</protein>
<dbReference type="EMBL" id="JXLN01015606">
    <property type="protein sequence ID" value="KPM10713.1"/>
    <property type="molecule type" value="Genomic_DNA"/>
</dbReference>
<keyword evidence="1" id="KW-0677">Repeat</keyword>
<keyword evidence="2" id="KW-0802">TPR repeat</keyword>
<dbReference type="Proteomes" id="UP000616769">
    <property type="component" value="Unassembled WGS sequence"/>
</dbReference>
<dbReference type="InterPro" id="IPR025986">
    <property type="entry name" value="RPAP3-like_C"/>
</dbReference>
<dbReference type="InterPro" id="IPR019734">
    <property type="entry name" value="TPR_rpt"/>
</dbReference>
<dbReference type="GO" id="GO:0101031">
    <property type="term" value="C:protein folding chaperone complex"/>
    <property type="evidence" value="ECO:0007669"/>
    <property type="project" value="TreeGrafter"/>
</dbReference>
<accession>A0A132AIH6</accession>
<dbReference type="PANTHER" id="PTHR46423">
    <property type="entry name" value="RNA POLYMERASE II-ASSOCIATED PROTEIN 3"/>
    <property type="match status" value="1"/>
</dbReference>
<dbReference type="VEuPathDB" id="VectorBase:SSCA009470"/>
<organism evidence="6 7">
    <name type="scientific">Sarcoptes scabiei</name>
    <name type="common">Itch mite</name>
    <name type="synonym">Acarus scabiei</name>
    <dbReference type="NCBI Taxonomy" id="52283"/>
    <lineage>
        <taxon>Eukaryota</taxon>
        <taxon>Metazoa</taxon>
        <taxon>Ecdysozoa</taxon>
        <taxon>Arthropoda</taxon>
        <taxon>Chelicerata</taxon>
        <taxon>Arachnida</taxon>
        <taxon>Acari</taxon>
        <taxon>Acariformes</taxon>
        <taxon>Sarcoptiformes</taxon>
        <taxon>Astigmata</taxon>
        <taxon>Psoroptidia</taxon>
        <taxon>Sarcoptoidea</taxon>
        <taxon>Sarcoptidae</taxon>
        <taxon>Sarcoptinae</taxon>
        <taxon>Sarcoptes</taxon>
    </lineage>
</organism>
<evidence type="ECO:0000256" key="1">
    <source>
        <dbReference type="ARBA" id="ARBA00022737"/>
    </source>
</evidence>
<reference evidence="6 7" key="1">
    <citation type="journal article" date="2015" name="Parasit. Vectors">
        <title>Draft genome of the scabies mite.</title>
        <authorList>
            <person name="Rider S.D.Jr."/>
            <person name="Morgan M.S."/>
            <person name="Arlian L.G."/>
        </authorList>
    </citation>
    <scope>NUCLEOTIDE SEQUENCE [LARGE SCALE GENOMIC DNA]</scope>
    <source>
        <strain evidence="6">Arlian Lab</strain>
    </source>
</reference>
<dbReference type="PANTHER" id="PTHR46423:SF1">
    <property type="entry name" value="RNA POLYMERASE II-ASSOCIATED PROTEIN 3"/>
    <property type="match status" value="1"/>
</dbReference>
<dbReference type="SMART" id="SM00028">
    <property type="entry name" value="TPR"/>
    <property type="match status" value="3"/>
</dbReference>
<dbReference type="Gene3D" id="1.25.40.10">
    <property type="entry name" value="Tetratricopeptide repeat domain"/>
    <property type="match status" value="1"/>
</dbReference>
<dbReference type="Pfam" id="PF13877">
    <property type="entry name" value="RPAP3_C"/>
    <property type="match status" value="1"/>
</dbReference>
<sequence length="268" mass="31441">MEDRVQTLRLKGNQYFSSADYRKAIECYSDAMKIDSLNAILYSNRALAYIKLQKYLEAKNDCDKAIQLDDRQEKAYFRRGIALKELKQYKSSLNDFQQALSIDPKNQSARKELIDLEKFLAATKSITIEPIQKSEELRSNLPLETIRLSSQESRINPISDDLSKRIDSLMFQKYGEKQNIQNFVQFEKTWRELSNHDLKRKFLENINLQCYASIFNYPIGPQILYEIIDVLNQSEKLELVFEILIEMTKVPRFDLNILLLSAEEKKSK</sequence>
<evidence type="ECO:0000256" key="2">
    <source>
        <dbReference type="ARBA" id="ARBA00022803"/>
    </source>
</evidence>
<name>A0A132AIH6_SARSC</name>
<comment type="similarity">
    <text evidence="3">Belongs to the RPAP3 family.</text>
</comment>
<keyword evidence="6" id="KW-0346">Stress response</keyword>
<dbReference type="InterPro" id="IPR051966">
    <property type="entry name" value="RPAP3"/>
</dbReference>
<evidence type="ECO:0000259" key="5">
    <source>
        <dbReference type="Pfam" id="PF13877"/>
    </source>
</evidence>
<proteinExistence type="inferred from homology"/>
<dbReference type="Pfam" id="PF13414">
    <property type="entry name" value="TPR_11"/>
    <property type="match status" value="1"/>
</dbReference>
<evidence type="ECO:0000256" key="4">
    <source>
        <dbReference type="ARBA" id="ARBA00040133"/>
    </source>
</evidence>
<dbReference type="InterPro" id="IPR011990">
    <property type="entry name" value="TPR-like_helical_dom_sf"/>
</dbReference>